<dbReference type="STRING" id="44252.DJ90_1045"/>
<dbReference type="InterPro" id="IPR050679">
    <property type="entry name" value="Bact_HTH_transcr_reg"/>
</dbReference>
<keyword evidence="1" id="KW-0805">Transcription regulation</keyword>
<proteinExistence type="predicted"/>
<protein>
    <submittedName>
        <fullName evidence="5">UTRA domain protein</fullName>
    </submittedName>
    <submittedName>
        <fullName evidence="6">UTRA domain-containing protein</fullName>
    </submittedName>
</protein>
<evidence type="ECO:0000313" key="7">
    <source>
        <dbReference type="Proteomes" id="UP000029278"/>
    </source>
</evidence>
<dbReference type="InterPro" id="IPR036388">
    <property type="entry name" value="WH-like_DNA-bd_sf"/>
</dbReference>
<evidence type="ECO:0000259" key="4">
    <source>
        <dbReference type="PROSITE" id="PS50949"/>
    </source>
</evidence>
<dbReference type="CDD" id="cd07377">
    <property type="entry name" value="WHTH_GntR"/>
    <property type="match status" value="1"/>
</dbReference>
<feature type="domain" description="HTH gntR-type" evidence="4">
    <location>
        <begin position="1"/>
        <end position="68"/>
    </location>
</feature>
<evidence type="ECO:0000256" key="1">
    <source>
        <dbReference type="ARBA" id="ARBA00023015"/>
    </source>
</evidence>
<dbReference type="InterPro" id="IPR028978">
    <property type="entry name" value="Chorismate_lyase_/UTRA_dom_sf"/>
</dbReference>
<dbReference type="RefSeq" id="WP_036620216.1">
    <property type="nucleotide sequence ID" value="NZ_BGML01000010.1"/>
</dbReference>
<dbReference type="SUPFAM" id="SSF64288">
    <property type="entry name" value="Chorismate lyase-like"/>
    <property type="match status" value="1"/>
</dbReference>
<evidence type="ECO:0000256" key="2">
    <source>
        <dbReference type="ARBA" id="ARBA00023125"/>
    </source>
</evidence>
<dbReference type="AlphaFoldDB" id="A0A090ZG21"/>
<dbReference type="EMBL" id="WNZZ01000003">
    <property type="protein sequence ID" value="MUG22063.1"/>
    <property type="molecule type" value="Genomic_DNA"/>
</dbReference>
<dbReference type="GO" id="GO:0003677">
    <property type="term" value="F:DNA binding"/>
    <property type="evidence" value="ECO:0007669"/>
    <property type="project" value="UniProtKB-KW"/>
</dbReference>
<dbReference type="PATRIC" id="fig|44252.3.peg.1505"/>
<dbReference type="Gene3D" id="1.10.10.10">
    <property type="entry name" value="Winged helix-like DNA-binding domain superfamily/Winged helix DNA-binding domain"/>
    <property type="match status" value="1"/>
</dbReference>
<dbReference type="HOGENOM" id="CLU_063236_5_0_9"/>
<accession>A0A090ZG21</accession>
<dbReference type="InterPro" id="IPR011663">
    <property type="entry name" value="UTRA"/>
</dbReference>
<sequence>MNKKEFVINDLLSKIYQNYYPDWKLPTERELAAQYKVSRYTIQESIKKLKDMGMVNVIQGSGIFLNKNLQTSPLIYNSLTENPYSSIKSKVIELQKQPASPEDQQIFGITGNDEVWVYCRLRIVNYRAMQIERSRLPVALFPTLTPQDAEQSIQSYVLKHKYTISHYLNTYEAIALNKEQAMLLQQKRKSPAMKISSRGILSNGKIFETSEIVAIDYRCTYFTAFNNEHHKRRTQ</sequence>
<dbReference type="SMART" id="SM00866">
    <property type="entry name" value="UTRA"/>
    <property type="match status" value="1"/>
</dbReference>
<evidence type="ECO:0000313" key="6">
    <source>
        <dbReference type="EMBL" id="MUG22063.1"/>
    </source>
</evidence>
<reference evidence="5 7" key="1">
    <citation type="submission" date="2014-04" db="EMBL/GenBank/DDBJ databases">
        <authorList>
            <person name="Bishop-Lilly K.A."/>
            <person name="Broomall S.M."/>
            <person name="Chain P.S."/>
            <person name="Chertkov O."/>
            <person name="Coyne S.R."/>
            <person name="Daligault H.E."/>
            <person name="Davenport K.W."/>
            <person name="Erkkila T."/>
            <person name="Frey K.G."/>
            <person name="Gibbons H.S."/>
            <person name="Gu W."/>
            <person name="Jaissle J."/>
            <person name="Johnson S.L."/>
            <person name="Koroleva G.I."/>
            <person name="Ladner J.T."/>
            <person name="Lo C.-C."/>
            <person name="Minogue T.D."/>
            <person name="Munk C."/>
            <person name="Palacios G.F."/>
            <person name="Redden C.L."/>
            <person name="Rosenzweig C.N."/>
            <person name="Scholz M.B."/>
            <person name="Teshima H."/>
            <person name="Xu Y."/>
        </authorList>
    </citation>
    <scope>NUCLEOTIDE SEQUENCE [LARGE SCALE GENOMIC DNA]</scope>
    <source>
        <strain evidence="5 7">8244</strain>
    </source>
</reference>
<dbReference type="PROSITE" id="PS50949">
    <property type="entry name" value="HTH_GNTR"/>
    <property type="match status" value="1"/>
</dbReference>
<evidence type="ECO:0000256" key="3">
    <source>
        <dbReference type="ARBA" id="ARBA00023163"/>
    </source>
</evidence>
<evidence type="ECO:0000313" key="5">
    <source>
        <dbReference type="EMBL" id="KFN10279.1"/>
    </source>
</evidence>
<organism evidence="5 7">
    <name type="scientific">Paenibacillus macerans</name>
    <name type="common">Bacillus macerans</name>
    <dbReference type="NCBI Taxonomy" id="44252"/>
    <lineage>
        <taxon>Bacteria</taxon>
        <taxon>Bacillati</taxon>
        <taxon>Bacillota</taxon>
        <taxon>Bacilli</taxon>
        <taxon>Bacillales</taxon>
        <taxon>Paenibacillaceae</taxon>
        <taxon>Paenibacillus</taxon>
    </lineage>
</organism>
<dbReference type="EMBL" id="JMQA01000018">
    <property type="protein sequence ID" value="KFN10279.1"/>
    <property type="molecule type" value="Genomic_DNA"/>
</dbReference>
<keyword evidence="2" id="KW-0238">DNA-binding</keyword>
<dbReference type="InterPro" id="IPR036390">
    <property type="entry name" value="WH_DNA-bd_sf"/>
</dbReference>
<dbReference type="Proteomes" id="UP000442469">
    <property type="component" value="Unassembled WGS sequence"/>
</dbReference>
<reference evidence="6 8" key="2">
    <citation type="submission" date="2019-11" db="EMBL/GenBank/DDBJ databases">
        <title>Draft genome sequences of five Paenibacillus species of dairy origin.</title>
        <authorList>
            <person name="Olajide A.M."/>
            <person name="Chen S."/>
            <person name="Lapointe G."/>
        </authorList>
    </citation>
    <scope>NUCLEOTIDE SEQUENCE [LARGE SCALE GENOMIC DNA]</scope>
    <source>
        <strain evidence="6 8">3CT49</strain>
    </source>
</reference>
<comment type="caution">
    <text evidence="5">The sequence shown here is derived from an EMBL/GenBank/DDBJ whole genome shotgun (WGS) entry which is preliminary data.</text>
</comment>
<dbReference type="SMART" id="SM00345">
    <property type="entry name" value="HTH_GNTR"/>
    <property type="match status" value="1"/>
</dbReference>
<dbReference type="InterPro" id="IPR000524">
    <property type="entry name" value="Tscrpt_reg_HTH_GntR"/>
</dbReference>
<name>A0A090ZG21_PAEMA</name>
<dbReference type="Pfam" id="PF07702">
    <property type="entry name" value="UTRA"/>
    <property type="match status" value="1"/>
</dbReference>
<dbReference type="GO" id="GO:0003700">
    <property type="term" value="F:DNA-binding transcription factor activity"/>
    <property type="evidence" value="ECO:0007669"/>
    <property type="project" value="InterPro"/>
</dbReference>
<dbReference type="GeneID" id="77011789"/>
<dbReference type="PANTHER" id="PTHR44846:SF1">
    <property type="entry name" value="MANNOSYL-D-GLYCERATE TRANSPORT_METABOLISM SYSTEM REPRESSOR MNGR-RELATED"/>
    <property type="match status" value="1"/>
</dbReference>
<dbReference type="PANTHER" id="PTHR44846">
    <property type="entry name" value="MANNOSYL-D-GLYCERATE TRANSPORT/METABOLISM SYSTEM REPRESSOR MNGR-RELATED"/>
    <property type="match status" value="1"/>
</dbReference>
<evidence type="ECO:0000313" key="8">
    <source>
        <dbReference type="Proteomes" id="UP000442469"/>
    </source>
</evidence>
<dbReference type="Pfam" id="PF00392">
    <property type="entry name" value="GntR"/>
    <property type="match status" value="1"/>
</dbReference>
<dbReference type="Gene3D" id="3.40.1410.10">
    <property type="entry name" value="Chorismate lyase-like"/>
    <property type="match status" value="1"/>
</dbReference>
<dbReference type="OrthoDB" id="9816541at2"/>
<gene>
    <name evidence="5" type="ORF">DJ90_1045</name>
    <name evidence="6" type="ORF">GNQ08_06435</name>
</gene>
<keyword evidence="7" id="KW-1185">Reference proteome</keyword>
<dbReference type="GO" id="GO:0045892">
    <property type="term" value="P:negative regulation of DNA-templated transcription"/>
    <property type="evidence" value="ECO:0007669"/>
    <property type="project" value="TreeGrafter"/>
</dbReference>
<dbReference type="Proteomes" id="UP000029278">
    <property type="component" value="Unassembled WGS sequence"/>
</dbReference>
<dbReference type="PRINTS" id="PR00035">
    <property type="entry name" value="HTHGNTR"/>
</dbReference>
<dbReference type="SUPFAM" id="SSF46785">
    <property type="entry name" value="Winged helix' DNA-binding domain"/>
    <property type="match status" value="1"/>
</dbReference>
<keyword evidence="3" id="KW-0804">Transcription</keyword>